<evidence type="ECO:0000313" key="3">
    <source>
        <dbReference type="EMBL" id="MBF9067620.1"/>
    </source>
</evidence>
<dbReference type="Gene3D" id="3.40.50.2000">
    <property type="entry name" value="Glycogen Phosphorylase B"/>
    <property type="match status" value="2"/>
</dbReference>
<dbReference type="GO" id="GO:0016757">
    <property type="term" value="F:glycosyltransferase activity"/>
    <property type="evidence" value="ECO:0007669"/>
    <property type="project" value="TreeGrafter"/>
</dbReference>
<dbReference type="PANTHER" id="PTHR12526">
    <property type="entry name" value="GLYCOSYLTRANSFERASE"/>
    <property type="match status" value="1"/>
</dbReference>
<dbReference type="Proteomes" id="UP000657385">
    <property type="component" value="Unassembled WGS sequence"/>
</dbReference>
<keyword evidence="4" id="KW-1185">Reference proteome</keyword>
<evidence type="ECO:0000259" key="2">
    <source>
        <dbReference type="Pfam" id="PF11997"/>
    </source>
</evidence>
<feature type="domain" description="DUF3492" evidence="2">
    <location>
        <begin position="130"/>
        <end position="256"/>
    </location>
</feature>
<dbReference type="Pfam" id="PF11997">
    <property type="entry name" value="DUF3492"/>
    <property type="match status" value="1"/>
</dbReference>
<comment type="caution">
    <text evidence="3">The sequence shown here is derived from an EMBL/GenBank/DDBJ whole genome shotgun (WGS) entry which is preliminary data.</text>
</comment>
<reference evidence="3" key="1">
    <citation type="submission" date="2020-11" db="EMBL/GenBank/DDBJ databases">
        <title>Isolation and identification of active actinomycetes.</title>
        <authorList>
            <person name="Yu B."/>
        </authorList>
    </citation>
    <scope>NUCLEOTIDE SEQUENCE</scope>
    <source>
        <strain evidence="3">NEAU-YB345</strain>
    </source>
</reference>
<dbReference type="EMBL" id="JADPRT010000002">
    <property type="protein sequence ID" value="MBF9067620.1"/>
    <property type="molecule type" value="Genomic_DNA"/>
</dbReference>
<protein>
    <recommendedName>
        <fullName evidence="1">D-inositol 3-phosphate glycosyltransferase</fullName>
    </recommendedName>
</protein>
<dbReference type="PANTHER" id="PTHR12526:SF636">
    <property type="entry name" value="BLL3647 PROTEIN"/>
    <property type="match status" value="1"/>
</dbReference>
<sequence length="499" mass="53271">MRIALVTESAATDAWGQRLVGSLAEHEFLRLSTADAARAGEGRRATPPWGGRRRRALAAYGELVRTLVDTNPARAAAGFGPALYALAEAGRGGGLAALLRSGAAVRSLEHAWLGSGAVIAAGAGDAGVPLLQDVLVAADLLERALRPLSLPWYQGRSGKAALAGVDVCHVVGGSAAALPALVAKRQLGLPFLLTEHSLHLRERYRGYRASRYRHPVRALMLAFHRLLAGEAYAQAGVITPGSAFDQRWQEYCGAQRERIRVVHEATPLADRPPVGAEPERPTLAWLGPMEPWGGLEPMLRAFALVREEQPDAELRVYGWVYGQSRAGAVGYEAHCRELARELFGDAVTEAVSFDGPPPRLRTVHEDATVLVFTGTKGVRPQLLAETQLSGRPVIATDVGAARELLGPTGLLVPPGDPVPLAVACSALLGDEERRARLGTAGRLRAQELYAVEPAIDAFRTLYLELAAEVPQDAPEPVAQPFSRPAEYWIGAIPKGVPAQ</sequence>
<dbReference type="RefSeq" id="WP_196192776.1">
    <property type="nucleotide sequence ID" value="NZ_JADPRT010000002.1"/>
</dbReference>
<organism evidence="3 4">
    <name type="scientific">Streptacidiphilus fuscans</name>
    <dbReference type="NCBI Taxonomy" id="2789292"/>
    <lineage>
        <taxon>Bacteria</taxon>
        <taxon>Bacillati</taxon>
        <taxon>Actinomycetota</taxon>
        <taxon>Actinomycetes</taxon>
        <taxon>Kitasatosporales</taxon>
        <taxon>Streptomycetaceae</taxon>
        <taxon>Streptacidiphilus</taxon>
    </lineage>
</organism>
<name>A0A931B660_9ACTN</name>
<dbReference type="InterPro" id="IPR022622">
    <property type="entry name" value="DUF3492"/>
</dbReference>
<proteinExistence type="predicted"/>
<evidence type="ECO:0000313" key="4">
    <source>
        <dbReference type="Proteomes" id="UP000657385"/>
    </source>
</evidence>
<evidence type="ECO:0000256" key="1">
    <source>
        <dbReference type="ARBA" id="ARBA00021292"/>
    </source>
</evidence>
<gene>
    <name evidence="3" type="ORF">I2501_06145</name>
</gene>
<dbReference type="Pfam" id="PF13692">
    <property type="entry name" value="Glyco_trans_1_4"/>
    <property type="match status" value="1"/>
</dbReference>
<dbReference type="SUPFAM" id="SSF53756">
    <property type="entry name" value="UDP-Glycosyltransferase/glycogen phosphorylase"/>
    <property type="match status" value="1"/>
</dbReference>
<dbReference type="AlphaFoldDB" id="A0A931B660"/>
<accession>A0A931B660</accession>